<gene>
    <name evidence="3" type="ORF">RhiXN_03694</name>
</gene>
<evidence type="ECO:0000313" key="3">
    <source>
        <dbReference type="EMBL" id="QRW15693.1"/>
    </source>
</evidence>
<dbReference type="InterPro" id="IPR007021">
    <property type="entry name" value="DUF659"/>
</dbReference>
<evidence type="ECO:0000259" key="2">
    <source>
        <dbReference type="Pfam" id="PF04937"/>
    </source>
</evidence>
<feature type="region of interest" description="Disordered" evidence="1">
    <location>
        <begin position="634"/>
        <end position="680"/>
    </location>
</feature>
<accession>A0A8H8NND7</accession>
<protein>
    <recommendedName>
        <fullName evidence="2">DUF659 domain-containing protein</fullName>
    </recommendedName>
</protein>
<feature type="region of interest" description="Disordered" evidence="1">
    <location>
        <begin position="573"/>
        <end position="603"/>
    </location>
</feature>
<dbReference type="AlphaFoldDB" id="A0A8H8NND7"/>
<dbReference type="RefSeq" id="XP_043175930.1">
    <property type="nucleotide sequence ID" value="XM_043323511.1"/>
</dbReference>
<feature type="compositionally biased region" description="Acidic residues" evidence="1">
    <location>
        <begin position="593"/>
        <end position="603"/>
    </location>
</feature>
<dbReference type="KEGG" id="rsx:RhiXN_03694"/>
<feature type="compositionally biased region" description="Acidic residues" evidence="1">
    <location>
        <begin position="671"/>
        <end position="680"/>
    </location>
</feature>
<dbReference type="EMBL" id="CP059658">
    <property type="protein sequence ID" value="QRW15693.1"/>
    <property type="molecule type" value="Genomic_DNA"/>
</dbReference>
<dbReference type="GeneID" id="67025974"/>
<evidence type="ECO:0000256" key="1">
    <source>
        <dbReference type="SAM" id="MobiDB-lite"/>
    </source>
</evidence>
<feature type="compositionally biased region" description="Polar residues" evidence="1">
    <location>
        <begin position="29"/>
        <end position="47"/>
    </location>
</feature>
<reference evidence="3" key="1">
    <citation type="submission" date="2020-05" db="EMBL/GenBank/DDBJ databases">
        <title>Evolutionary and genomic comparisons of hybrid uninucleate and nonhybrid Rhizoctonia fungi.</title>
        <authorList>
            <person name="Li C."/>
            <person name="Chen X."/>
        </authorList>
    </citation>
    <scope>NUCLEOTIDE SEQUENCE</scope>
    <source>
        <strain evidence="3">AG-1 IA</strain>
    </source>
</reference>
<feature type="region of interest" description="Disordered" evidence="1">
    <location>
        <begin position="1"/>
        <end position="48"/>
    </location>
</feature>
<dbReference type="SUPFAM" id="SSF53098">
    <property type="entry name" value="Ribonuclease H-like"/>
    <property type="match status" value="1"/>
</dbReference>
<sequence length="680" mass="74611">MEPPLRRQASTALRNRAPSSLIVPPPSDLESSIPESTNPSHSSNVTKPSLVKDLASSSGRKQLKAQLDFDILRLVCAAGTPPTIVDREEFRAVIEHLNPRYTPVSSSTLVDALIPAEAALVLEKATALLKKESNLTLTLDGGSTRRSCSVYTFHVSTPSRRSFLMRGEDVSLESHTGEHIASLAKQIIQSIGPERFVAVVTDGAANVVLARRLLAEFCVKDICKIPEFQKVLNFFKKSTSAKALLDQLRKLEGILRGLESIGKTRFGTVGHAALSLLRCMGLIRRLVSKGAIDIPGCNRYFIPNTPASICFEMQLTAFTAVLSPILRAITCLESASATLADVLLFFSAALGAVSKHLASDSHGLENSETVSSIIKSCTIRFNQLINETPDDCYVCAFYLDPYYRDSQLLKNINPLSIKITLNRSDEFSSHAPTSAMLAGLDWDGAPNGLVRRLYSTANEAMEALRQQLLLYGSSNYPFSAKIGRETAAYTWWLDLKEHPMARLLAHFALMLLAITANSMADERTVSTFTWLNSGLRNGQDVATIVRQTQIRQFYGWKEANAKGPTRVRFRDLKQASGASSKQVDGLPAQEASAENDPDEYPENADTWLDEIEREEASPLGDIFELADLVNLDSPEIEDSLSDKVPESLRTTESARNERSGATQPPLSNSGDPEEVDWSFT</sequence>
<evidence type="ECO:0000313" key="4">
    <source>
        <dbReference type="Proteomes" id="UP000650533"/>
    </source>
</evidence>
<dbReference type="Pfam" id="PF04937">
    <property type="entry name" value="DUF659"/>
    <property type="match status" value="1"/>
</dbReference>
<organism evidence="3 4">
    <name type="scientific">Rhizoctonia solani</name>
    <dbReference type="NCBI Taxonomy" id="456999"/>
    <lineage>
        <taxon>Eukaryota</taxon>
        <taxon>Fungi</taxon>
        <taxon>Dikarya</taxon>
        <taxon>Basidiomycota</taxon>
        <taxon>Agaricomycotina</taxon>
        <taxon>Agaricomycetes</taxon>
        <taxon>Cantharellales</taxon>
        <taxon>Ceratobasidiaceae</taxon>
        <taxon>Rhizoctonia</taxon>
    </lineage>
</organism>
<name>A0A8H8NND7_9AGAM</name>
<dbReference type="InterPro" id="IPR012337">
    <property type="entry name" value="RNaseH-like_sf"/>
</dbReference>
<proteinExistence type="predicted"/>
<feature type="domain" description="DUF659" evidence="2">
    <location>
        <begin position="131"/>
        <end position="217"/>
    </location>
</feature>
<dbReference type="Proteomes" id="UP000650533">
    <property type="component" value="Chromosome 1"/>
</dbReference>
<feature type="compositionally biased region" description="Polar residues" evidence="1">
    <location>
        <begin position="659"/>
        <end position="670"/>
    </location>
</feature>